<protein>
    <submittedName>
        <fullName evidence="4">SH2 domain-containing protein</fullName>
    </submittedName>
</protein>
<dbReference type="WBParaSite" id="Hba_13158">
    <property type="protein sequence ID" value="Hba_13158"/>
    <property type="gene ID" value="Hba_13158"/>
</dbReference>
<evidence type="ECO:0000259" key="2">
    <source>
        <dbReference type="PROSITE" id="PS50001"/>
    </source>
</evidence>
<organism evidence="3 4">
    <name type="scientific">Heterorhabditis bacteriophora</name>
    <name type="common">Entomopathogenic nematode worm</name>
    <dbReference type="NCBI Taxonomy" id="37862"/>
    <lineage>
        <taxon>Eukaryota</taxon>
        <taxon>Metazoa</taxon>
        <taxon>Ecdysozoa</taxon>
        <taxon>Nematoda</taxon>
        <taxon>Chromadorea</taxon>
        <taxon>Rhabditida</taxon>
        <taxon>Rhabditina</taxon>
        <taxon>Rhabditomorpha</taxon>
        <taxon>Strongyloidea</taxon>
        <taxon>Heterorhabditidae</taxon>
        <taxon>Heterorhabditis</taxon>
    </lineage>
</organism>
<name>A0A1I7X6C2_HETBA</name>
<keyword evidence="1" id="KW-0727">SH2 domain</keyword>
<dbReference type="SUPFAM" id="SSF55550">
    <property type="entry name" value="SH2 domain"/>
    <property type="match status" value="1"/>
</dbReference>
<evidence type="ECO:0000256" key="1">
    <source>
        <dbReference type="PROSITE-ProRule" id="PRU00191"/>
    </source>
</evidence>
<dbReference type="Proteomes" id="UP000095283">
    <property type="component" value="Unplaced"/>
</dbReference>
<dbReference type="InterPro" id="IPR036860">
    <property type="entry name" value="SH2_dom_sf"/>
</dbReference>
<dbReference type="InterPro" id="IPR000980">
    <property type="entry name" value="SH2"/>
</dbReference>
<proteinExistence type="predicted"/>
<feature type="domain" description="SH2" evidence="2">
    <location>
        <begin position="14"/>
        <end position="130"/>
    </location>
</feature>
<dbReference type="Pfam" id="PF00017">
    <property type="entry name" value="SH2"/>
    <property type="match status" value="1"/>
</dbReference>
<dbReference type="PROSITE" id="PS50001">
    <property type="entry name" value="SH2"/>
    <property type="match status" value="1"/>
</dbReference>
<dbReference type="Gene3D" id="3.30.505.10">
    <property type="entry name" value="SH2 domain"/>
    <property type="match status" value="1"/>
</dbReference>
<keyword evidence="3" id="KW-1185">Reference proteome</keyword>
<evidence type="ECO:0000313" key="4">
    <source>
        <dbReference type="WBParaSite" id="Hba_13158"/>
    </source>
</evidence>
<accession>A0A1I7X6C2</accession>
<evidence type="ECO:0000313" key="3">
    <source>
        <dbReference type="Proteomes" id="UP000095283"/>
    </source>
</evidence>
<dbReference type="SMART" id="SM00252">
    <property type="entry name" value="SH2"/>
    <property type="match status" value="1"/>
</dbReference>
<sequence>MTEEKSKNLEDQPWYHGLRPRKDILSLMAEPGEWLVRSTDSRQITEIVLSVKDKKKEPAHYTLKLVVDNIYFFMNIFKYLYQILEKGECLKYLTERHNKSVNVDNRPSMDLIAKKLKDLCKLEYRILDPTTLTIRKNKSYTKSETFVVKEAKEMRSNRYREKEVKKERDSRMTLIRSLKRRLLLVFHQGSSQLCIILTNERFVMKNNHLRK</sequence>
<reference evidence="4" key="1">
    <citation type="submission" date="2016-11" db="UniProtKB">
        <authorList>
            <consortium name="WormBaseParasite"/>
        </authorList>
    </citation>
    <scope>IDENTIFICATION</scope>
</reference>
<dbReference type="AlphaFoldDB" id="A0A1I7X6C2"/>